<dbReference type="AlphaFoldDB" id="A0A6J4HAI5"/>
<dbReference type="InterPro" id="IPR007391">
    <property type="entry name" value="Vancomycin_resist_VanW"/>
</dbReference>
<gene>
    <name evidence="3" type="ORF">AVDCRST_MAG76-612</name>
</gene>
<name>A0A6J4HAI5_9ACTN</name>
<feature type="compositionally biased region" description="Low complexity" evidence="1">
    <location>
        <begin position="592"/>
        <end position="607"/>
    </location>
</feature>
<organism evidence="3">
    <name type="scientific">uncultured Acidimicrobiales bacterium</name>
    <dbReference type="NCBI Taxonomy" id="310071"/>
    <lineage>
        <taxon>Bacteria</taxon>
        <taxon>Bacillati</taxon>
        <taxon>Actinomycetota</taxon>
        <taxon>Acidimicrobiia</taxon>
        <taxon>Acidimicrobiales</taxon>
        <taxon>environmental samples</taxon>
    </lineage>
</organism>
<feature type="region of interest" description="Disordered" evidence="1">
    <location>
        <begin position="550"/>
        <end position="607"/>
    </location>
</feature>
<dbReference type="Pfam" id="PF12229">
    <property type="entry name" value="PG_binding_4"/>
    <property type="match status" value="1"/>
</dbReference>
<accession>A0A6J4HAI5</accession>
<evidence type="ECO:0000259" key="2">
    <source>
        <dbReference type="Pfam" id="PF12229"/>
    </source>
</evidence>
<dbReference type="PANTHER" id="PTHR35788">
    <property type="entry name" value="EXPORTED PROTEIN-RELATED"/>
    <property type="match status" value="1"/>
</dbReference>
<evidence type="ECO:0000313" key="3">
    <source>
        <dbReference type="EMBL" id="CAA9217887.1"/>
    </source>
</evidence>
<evidence type="ECO:0000256" key="1">
    <source>
        <dbReference type="SAM" id="MobiDB-lite"/>
    </source>
</evidence>
<feature type="domain" description="YoaR-like putative peptidoglycan binding" evidence="2">
    <location>
        <begin position="97"/>
        <end position="208"/>
    </location>
</feature>
<protein>
    <submittedName>
        <fullName evidence="3">Vancomycin B-type resistance protein VanW</fullName>
    </submittedName>
</protein>
<proteinExistence type="predicted"/>
<dbReference type="InterPro" id="IPR022029">
    <property type="entry name" value="YoaR-like_PG-bd"/>
</dbReference>
<dbReference type="Pfam" id="PF04294">
    <property type="entry name" value="VanW"/>
    <property type="match status" value="1"/>
</dbReference>
<reference evidence="3" key="1">
    <citation type="submission" date="2020-02" db="EMBL/GenBank/DDBJ databases">
        <authorList>
            <person name="Meier V. D."/>
        </authorList>
    </citation>
    <scope>NUCLEOTIDE SEQUENCE</scope>
    <source>
        <strain evidence="3">AVDCRST_MAG76</strain>
    </source>
</reference>
<sequence length="607" mass="63912">MPGFGDRLSVARRLRDRRVAALVAGGALGLALLVSVLAFAVDQAVHSGQVSRSVSVGGRNVSSATKAELAEVLKEVDQRYATTEVLVSDESGEGFTTDAGSIGLRVDPAATAEQVLSVGRSGSLPGRWWSWLLSFGSARRSELALTVDRAAVERLVVDKGRKGEDPPTEASIRIDRSGKLVGVAGKAGEGIDPGELADDLRKAAEQGTPIKVKARRGGLAPRFSKADADALARRAEALVAKPLPLVAEASTGSLSPGTLRGLLSSEPGATALELRVDEKEAADAAERALAGAGTDAVEPTFKVEAGNVITLVPGGPGRGCCGPEAGRIVADAIFNRPDGPLALALVDKQPKLSNERAASLGVKEQVSSFPTKHSCCQPRVKNIHRMADMVKGQVIPPGGSFSINEFVGKRTIEKGFVVDKVIAEGRYEEDVGGGVSQFATTLFNAAWFAGMEFGEYQSHSLYISRYPKGREATLGFPHPDLVIKNPSPHGVLIWPTYTATEIRVTLYSTKWVEVKANGQDSQPNGKCTVYVTKRQRTFLDGRVDNDFTKAQYRPDEGQNCAGEQTPDANGTTTTRAGAPASTATTKPPPPTTATTKKPVAAPASTKG</sequence>
<dbReference type="EMBL" id="CADCSZ010000032">
    <property type="protein sequence ID" value="CAA9217887.1"/>
    <property type="molecule type" value="Genomic_DNA"/>
</dbReference>
<dbReference type="InterPro" id="IPR052913">
    <property type="entry name" value="Glycopeptide_resist_protein"/>
</dbReference>
<dbReference type="PANTHER" id="PTHR35788:SF1">
    <property type="entry name" value="EXPORTED PROTEIN"/>
    <property type="match status" value="1"/>
</dbReference>
<feature type="compositionally biased region" description="Polar residues" evidence="1">
    <location>
        <begin position="566"/>
        <end position="575"/>
    </location>
</feature>